<evidence type="ECO:0000256" key="2">
    <source>
        <dbReference type="ARBA" id="ARBA00023125"/>
    </source>
</evidence>
<dbReference type="SMART" id="SM00419">
    <property type="entry name" value="HTH_CRP"/>
    <property type="match status" value="1"/>
</dbReference>
<dbReference type="PANTHER" id="PTHR24567:SF28">
    <property type="entry name" value="LISTERIOLYSIN REGULATORY PROTEIN"/>
    <property type="match status" value="1"/>
</dbReference>
<feature type="domain" description="Cyclic nucleotide-binding" evidence="4">
    <location>
        <begin position="14"/>
        <end position="107"/>
    </location>
</feature>
<reference evidence="6 7" key="1">
    <citation type="submission" date="2023-08" db="EMBL/GenBank/DDBJ databases">
        <title>Implementing the SeqCode for naming new Mesorhizobium species isolated from Vachellia karroo root nodules.</title>
        <authorList>
            <person name="Van Lill M."/>
        </authorList>
    </citation>
    <scope>NUCLEOTIDE SEQUENCE [LARGE SCALE GENOMIC DNA]</scope>
    <source>
        <strain evidence="6 7">VK22B</strain>
    </source>
</reference>
<dbReference type="PROSITE" id="PS51063">
    <property type="entry name" value="HTH_CRP_2"/>
    <property type="match status" value="1"/>
</dbReference>
<dbReference type="InterPro" id="IPR018490">
    <property type="entry name" value="cNMP-bd_dom_sf"/>
</dbReference>
<dbReference type="CDD" id="cd00092">
    <property type="entry name" value="HTH_CRP"/>
    <property type="match status" value="1"/>
</dbReference>
<dbReference type="Pfam" id="PF13545">
    <property type="entry name" value="HTH_Crp_2"/>
    <property type="match status" value="1"/>
</dbReference>
<evidence type="ECO:0000259" key="4">
    <source>
        <dbReference type="PROSITE" id="PS50042"/>
    </source>
</evidence>
<feature type="domain" description="HTH crp-type" evidence="5">
    <location>
        <begin position="148"/>
        <end position="221"/>
    </location>
</feature>
<dbReference type="Proteomes" id="UP001271249">
    <property type="component" value="Unassembled WGS sequence"/>
</dbReference>
<keyword evidence="3" id="KW-0804">Transcription</keyword>
<dbReference type="Pfam" id="PF00027">
    <property type="entry name" value="cNMP_binding"/>
    <property type="match status" value="1"/>
</dbReference>
<gene>
    <name evidence="6" type="ORF">RFN29_29905</name>
</gene>
<keyword evidence="7" id="KW-1185">Reference proteome</keyword>
<dbReference type="PANTHER" id="PTHR24567">
    <property type="entry name" value="CRP FAMILY TRANSCRIPTIONAL REGULATORY PROTEIN"/>
    <property type="match status" value="1"/>
</dbReference>
<protein>
    <submittedName>
        <fullName evidence="6">Crp/Fnr family transcriptional regulator</fullName>
    </submittedName>
</protein>
<dbReference type="EMBL" id="JAVIJC010000044">
    <property type="protein sequence ID" value="MDX8495770.1"/>
    <property type="molecule type" value="Genomic_DNA"/>
</dbReference>
<dbReference type="SMART" id="SM00100">
    <property type="entry name" value="cNMP"/>
    <property type="match status" value="1"/>
</dbReference>
<accession>A0ABU4ZBT9</accession>
<dbReference type="InterPro" id="IPR036390">
    <property type="entry name" value="WH_DNA-bd_sf"/>
</dbReference>
<evidence type="ECO:0000256" key="1">
    <source>
        <dbReference type="ARBA" id="ARBA00023015"/>
    </source>
</evidence>
<name>A0ABU4ZBT9_9HYPH</name>
<dbReference type="InterPro" id="IPR000595">
    <property type="entry name" value="cNMP-bd_dom"/>
</dbReference>
<dbReference type="CDD" id="cd00038">
    <property type="entry name" value="CAP_ED"/>
    <property type="match status" value="1"/>
</dbReference>
<dbReference type="InterPro" id="IPR014710">
    <property type="entry name" value="RmlC-like_jellyroll"/>
</dbReference>
<dbReference type="PROSITE" id="PS50042">
    <property type="entry name" value="CNMP_BINDING_3"/>
    <property type="match status" value="1"/>
</dbReference>
<dbReference type="InterPro" id="IPR050397">
    <property type="entry name" value="Env_Response_Regulators"/>
</dbReference>
<keyword evidence="1" id="KW-0805">Transcription regulation</keyword>
<evidence type="ECO:0000256" key="3">
    <source>
        <dbReference type="ARBA" id="ARBA00023163"/>
    </source>
</evidence>
<dbReference type="SUPFAM" id="SSF51206">
    <property type="entry name" value="cAMP-binding domain-like"/>
    <property type="match status" value="1"/>
</dbReference>
<organism evidence="6 7">
    <name type="scientific">Mesorhizobium captivum</name>
    <dbReference type="NCBI Taxonomy" id="3072319"/>
    <lineage>
        <taxon>Bacteria</taxon>
        <taxon>Pseudomonadati</taxon>
        <taxon>Pseudomonadota</taxon>
        <taxon>Alphaproteobacteria</taxon>
        <taxon>Hyphomicrobiales</taxon>
        <taxon>Phyllobacteriaceae</taxon>
        <taxon>Mesorhizobium</taxon>
    </lineage>
</organism>
<keyword evidence="2" id="KW-0238">DNA-binding</keyword>
<dbReference type="RefSeq" id="WP_320229491.1">
    <property type="nucleotide sequence ID" value="NZ_JAVIJC010000044.1"/>
</dbReference>
<evidence type="ECO:0000313" key="7">
    <source>
        <dbReference type="Proteomes" id="UP001271249"/>
    </source>
</evidence>
<dbReference type="Gene3D" id="2.60.120.10">
    <property type="entry name" value="Jelly Rolls"/>
    <property type="match status" value="1"/>
</dbReference>
<comment type="caution">
    <text evidence="6">The sequence shown here is derived from an EMBL/GenBank/DDBJ whole genome shotgun (WGS) entry which is preliminary data.</text>
</comment>
<dbReference type="PRINTS" id="PR00034">
    <property type="entry name" value="HTHCRP"/>
</dbReference>
<dbReference type="SUPFAM" id="SSF46785">
    <property type="entry name" value="Winged helix' DNA-binding domain"/>
    <property type="match status" value="1"/>
</dbReference>
<proteinExistence type="predicted"/>
<dbReference type="InterPro" id="IPR012318">
    <property type="entry name" value="HTH_CRP"/>
</dbReference>
<sequence>MASLDRSLIAGLSVFEGIAAADLDRIVGQARSIRIAKDQPVFEQEQDAHSFFLLLDGHVRVVKSTPDGHEVIVRYISPGELMGIAHALGRTTYPASAIAVVDCVVLAWPGQLWSTFAANFPSFSANTYKTVGTRLQDAHARVIEMSTEQVEQRIAHALLKLIKQSGRKTEEGILIDFPISRQDVAEMTGTTLHTVSRLLSAWEDQGLVKSGRQRVIVVEPHRLLVVAEGRAAKS</sequence>
<evidence type="ECO:0000259" key="5">
    <source>
        <dbReference type="PROSITE" id="PS51063"/>
    </source>
</evidence>
<evidence type="ECO:0000313" key="6">
    <source>
        <dbReference type="EMBL" id="MDX8495770.1"/>
    </source>
</evidence>
<dbReference type="InterPro" id="IPR036388">
    <property type="entry name" value="WH-like_DNA-bd_sf"/>
</dbReference>
<dbReference type="Gene3D" id="1.10.10.10">
    <property type="entry name" value="Winged helix-like DNA-binding domain superfamily/Winged helix DNA-binding domain"/>
    <property type="match status" value="1"/>
</dbReference>